<evidence type="ECO:0000313" key="2">
    <source>
        <dbReference type="Proteomes" id="UP000255355"/>
    </source>
</evidence>
<dbReference type="EMBL" id="QQAZ01000005">
    <property type="protein sequence ID" value="RDI51160.1"/>
    <property type="molecule type" value="Genomic_DNA"/>
</dbReference>
<sequence>MCTDPDLCRSSSGEAAAASDSAMAAGFRLALTLVGAAEEAGGVTLRWLEDAAARCAGLGIPIDDVHAMVAEGLQTGPGGGDAPTWLRDTLRHTVTRAYRHA</sequence>
<dbReference type="RefSeq" id="WP_147288990.1">
    <property type="nucleotide sequence ID" value="NZ_QQAZ01000005.1"/>
</dbReference>
<comment type="caution">
    <text evidence="1">The sequence shown here is derived from an EMBL/GenBank/DDBJ whole genome shotgun (WGS) entry which is preliminary data.</text>
</comment>
<dbReference type="Proteomes" id="UP000255355">
    <property type="component" value="Unassembled WGS sequence"/>
</dbReference>
<protein>
    <submittedName>
        <fullName evidence="1">Uncharacterized protein</fullName>
    </submittedName>
</protein>
<accession>A0A370H4P7</accession>
<evidence type="ECO:0000313" key="1">
    <source>
        <dbReference type="EMBL" id="RDI51160.1"/>
    </source>
</evidence>
<reference evidence="1 2" key="1">
    <citation type="submission" date="2018-07" db="EMBL/GenBank/DDBJ databases">
        <title>Genomic Encyclopedia of Type Strains, Phase IV (KMG-IV): sequencing the most valuable type-strain genomes for metagenomic binning, comparative biology and taxonomic classification.</title>
        <authorList>
            <person name="Goeker M."/>
        </authorList>
    </citation>
    <scope>NUCLEOTIDE SEQUENCE [LARGE SCALE GENOMIC DNA]</scope>
    <source>
        <strain evidence="1 2">DSM 44952</strain>
    </source>
</reference>
<keyword evidence="2" id="KW-1185">Reference proteome</keyword>
<gene>
    <name evidence="1" type="ORF">DFR68_105638</name>
</gene>
<organism evidence="1 2">
    <name type="scientific">Nocardia mexicana</name>
    <dbReference type="NCBI Taxonomy" id="279262"/>
    <lineage>
        <taxon>Bacteria</taxon>
        <taxon>Bacillati</taxon>
        <taxon>Actinomycetota</taxon>
        <taxon>Actinomycetes</taxon>
        <taxon>Mycobacteriales</taxon>
        <taxon>Nocardiaceae</taxon>
        <taxon>Nocardia</taxon>
    </lineage>
</organism>
<proteinExistence type="predicted"/>
<dbReference type="AlphaFoldDB" id="A0A370H4P7"/>
<name>A0A370H4P7_9NOCA</name>